<dbReference type="Proteomes" id="UP001271007">
    <property type="component" value="Unassembled WGS sequence"/>
</dbReference>
<evidence type="ECO:0000256" key="1">
    <source>
        <dbReference type="SAM" id="MobiDB-lite"/>
    </source>
</evidence>
<feature type="compositionally biased region" description="Basic residues" evidence="1">
    <location>
        <begin position="137"/>
        <end position="146"/>
    </location>
</feature>
<evidence type="ECO:0000313" key="2">
    <source>
        <dbReference type="EMBL" id="KAK3057073.1"/>
    </source>
</evidence>
<organism evidence="2 3">
    <name type="scientific">Extremus antarcticus</name>
    <dbReference type="NCBI Taxonomy" id="702011"/>
    <lineage>
        <taxon>Eukaryota</taxon>
        <taxon>Fungi</taxon>
        <taxon>Dikarya</taxon>
        <taxon>Ascomycota</taxon>
        <taxon>Pezizomycotina</taxon>
        <taxon>Dothideomycetes</taxon>
        <taxon>Dothideomycetidae</taxon>
        <taxon>Mycosphaerellales</taxon>
        <taxon>Extremaceae</taxon>
        <taxon>Extremus</taxon>
    </lineage>
</organism>
<feature type="region of interest" description="Disordered" evidence="1">
    <location>
        <begin position="1"/>
        <end position="26"/>
    </location>
</feature>
<proteinExistence type="predicted"/>
<keyword evidence="3" id="KW-1185">Reference proteome</keyword>
<reference evidence="2" key="1">
    <citation type="submission" date="2023-04" db="EMBL/GenBank/DDBJ databases">
        <title>Black Yeasts Isolated from many extreme environments.</title>
        <authorList>
            <person name="Coleine C."/>
            <person name="Stajich J.E."/>
            <person name="Selbmann L."/>
        </authorList>
    </citation>
    <scope>NUCLEOTIDE SEQUENCE</scope>
    <source>
        <strain evidence="2">CCFEE 5312</strain>
    </source>
</reference>
<name>A0AAJ0LVN3_9PEZI</name>
<feature type="compositionally biased region" description="Low complexity" evidence="1">
    <location>
        <begin position="1"/>
        <end position="25"/>
    </location>
</feature>
<gene>
    <name evidence="2" type="ORF">LTR09_002111</name>
</gene>
<feature type="compositionally biased region" description="Basic and acidic residues" evidence="1">
    <location>
        <begin position="73"/>
        <end position="94"/>
    </location>
</feature>
<accession>A0AAJ0LVN3</accession>
<feature type="compositionally biased region" description="Basic and acidic residues" evidence="1">
    <location>
        <begin position="119"/>
        <end position="129"/>
    </location>
</feature>
<feature type="region of interest" description="Disordered" evidence="1">
    <location>
        <begin position="71"/>
        <end position="146"/>
    </location>
</feature>
<protein>
    <submittedName>
        <fullName evidence="2">Uncharacterized protein</fullName>
    </submittedName>
</protein>
<comment type="caution">
    <text evidence="2">The sequence shown here is derived from an EMBL/GenBank/DDBJ whole genome shotgun (WGS) entry which is preliminary data.</text>
</comment>
<dbReference type="EMBL" id="JAWDJX010000004">
    <property type="protein sequence ID" value="KAK3057073.1"/>
    <property type="molecule type" value="Genomic_DNA"/>
</dbReference>
<dbReference type="AlphaFoldDB" id="A0AAJ0LVN3"/>
<sequence>MASSSRTPAAASSSRPPKSPESFESLARRNGAAEILQSYEKLSWFSMQRCESLTQTRLHFQNIVVGFTEEDEAKLVDYKTDNTPRLKPGEEPRGSRKGKERMSSGGGGGDGVAGSSVQKTDKSRSKGDGGDAAGSASKKRKSGGGG</sequence>
<evidence type="ECO:0000313" key="3">
    <source>
        <dbReference type="Proteomes" id="UP001271007"/>
    </source>
</evidence>